<protein>
    <recommendedName>
        <fullName evidence="6">Ribosomal RNA adenine methylase transferase N-terminal domain-containing protein</fullName>
    </recommendedName>
</protein>
<evidence type="ECO:0000313" key="8">
    <source>
        <dbReference type="Proteomes" id="UP000177371"/>
    </source>
</evidence>
<keyword evidence="3 5" id="KW-0949">S-adenosyl-L-methionine</keyword>
<evidence type="ECO:0000256" key="2">
    <source>
        <dbReference type="ARBA" id="ARBA00022679"/>
    </source>
</evidence>
<feature type="binding site" evidence="5">
    <location>
        <position position="15"/>
    </location>
    <ligand>
        <name>S-adenosyl-L-methionine</name>
        <dbReference type="ChEBI" id="CHEBI:59789"/>
    </ligand>
</feature>
<dbReference type="STRING" id="1802610.A2W32_00775"/>
<dbReference type="InterPro" id="IPR029063">
    <property type="entry name" value="SAM-dependent_MTases_sf"/>
</dbReference>
<dbReference type="InterPro" id="IPR023165">
    <property type="entry name" value="rRNA_Ade_diMease-like_C"/>
</dbReference>
<evidence type="ECO:0000256" key="3">
    <source>
        <dbReference type="ARBA" id="ARBA00022691"/>
    </source>
</evidence>
<name>A0A1F4UX38_UNCKA</name>
<feature type="binding site" evidence="5">
    <location>
        <position position="40"/>
    </location>
    <ligand>
        <name>S-adenosyl-L-methionine</name>
        <dbReference type="ChEBI" id="CHEBI:59789"/>
    </ligand>
</feature>
<dbReference type="Gene3D" id="1.10.8.100">
    <property type="entry name" value="Ribosomal RNA adenine dimethylase-like, domain 2"/>
    <property type="match status" value="1"/>
</dbReference>
<feature type="binding site" evidence="5">
    <location>
        <position position="101"/>
    </location>
    <ligand>
        <name>S-adenosyl-L-methionine</name>
        <dbReference type="ChEBI" id="CHEBI:59789"/>
    </ligand>
</feature>
<comment type="similarity">
    <text evidence="5">Belongs to the class I-like SAM-binding methyltransferase superfamily. rRNA adenine N(6)-methyltransferase family.</text>
</comment>
<evidence type="ECO:0000256" key="1">
    <source>
        <dbReference type="ARBA" id="ARBA00022603"/>
    </source>
</evidence>
<keyword evidence="4 5" id="KW-0694">RNA-binding</keyword>
<dbReference type="PANTHER" id="PTHR11727:SF7">
    <property type="entry name" value="DIMETHYLADENOSINE TRANSFERASE-RELATED"/>
    <property type="match status" value="1"/>
</dbReference>
<dbReference type="AlphaFoldDB" id="A0A1F4UX38"/>
<dbReference type="PROSITE" id="PS51689">
    <property type="entry name" value="SAM_RNA_A_N6_MT"/>
    <property type="match status" value="1"/>
</dbReference>
<reference evidence="7 8" key="1">
    <citation type="journal article" date="2016" name="Nat. Commun.">
        <title>Thousands of microbial genomes shed light on interconnected biogeochemical processes in an aquifer system.</title>
        <authorList>
            <person name="Anantharaman K."/>
            <person name="Brown C.T."/>
            <person name="Hug L.A."/>
            <person name="Sharon I."/>
            <person name="Castelle C.J."/>
            <person name="Probst A.J."/>
            <person name="Thomas B.C."/>
            <person name="Singh A."/>
            <person name="Wilkins M.J."/>
            <person name="Karaoz U."/>
            <person name="Brodie E.L."/>
            <person name="Williams K.H."/>
            <person name="Hubbard S.S."/>
            <person name="Banfield J.F."/>
        </authorList>
    </citation>
    <scope>NUCLEOTIDE SEQUENCE [LARGE SCALE GENOMIC DNA]</scope>
</reference>
<feature type="binding site" evidence="5">
    <location>
        <position position="61"/>
    </location>
    <ligand>
        <name>S-adenosyl-L-methionine</name>
        <dbReference type="ChEBI" id="CHEBI:59789"/>
    </ligand>
</feature>
<dbReference type="PROSITE" id="PS01131">
    <property type="entry name" value="RRNA_A_DIMETH"/>
    <property type="match status" value="1"/>
</dbReference>
<dbReference type="Gene3D" id="3.40.50.150">
    <property type="entry name" value="Vaccinia Virus protein VP39"/>
    <property type="match status" value="1"/>
</dbReference>
<dbReference type="InterPro" id="IPR020598">
    <property type="entry name" value="rRNA_Ade_methylase_Trfase_N"/>
</dbReference>
<feature type="binding site" evidence="5">
    <location>
        <position position="13"/>
    </location>
    <ligand>
        <name>S-adenosyl-L-methionine</name>
        <dbReference type="ChEBI" id="CHEBI:59789"/>
    </ligand>
</feature>
<dbReference type="GO" id="GO:0000179">
    <property type="term" value="F:rRNA (adenine-N6,N6-)-dimethyltransferase activity"/>
    <property type="evidence" value="ECO:0007669"/>
    <property type="project" value="UniProtKB-UniRule"/>
</dbReference>
<dbReference type="Pfam" id="PF00398">
    <property type="entry name" value="RrnaAD"/>
    <property type="match status" value="1"/>
</dbReference>
<comment type="caution">
    <text evidence="7">The sequence shown here is derived from an EMBL/GenBank/DDBJ whole genome shotgun (WGS) entry which is preliminary data.</text>
</comment>
<evidence type="ECO:0000256" key="5">
    <source>
        <dbReference type="PROSITE-ProRule" id="PRU01026"/>
    </source>
</evidence>
<dbReference type="EMBL" id="MEUT01000050">
    <property type="protein sequence ID" value="OGC49515.1"/>
    <property type="molecule type" value="Genomic_DNA"/>
</dbReference>
<proteinExistence type="inferred from homology"/>
<evidence type="ECO:0000256" key="4">
    <source>
        <dbReference type="ARBA" id="ARBA00022884"/>
    </source>
</evidence>
<keyword evidence="1 5" id="KW-0489">Methyltransferase</keyword>
<dbReference type="Proteomes" id="UP000177371">
    <property type="component" value="Unassembled WGS sequence"/>
</dbReference>
<evidence type="ECO:0000313" key="7">
    <source>
        <dbReference type="EMBL" id="OGC49515.1"/>
    </source>
</evidence>
<dbReference type="SMART" id="SM00650">
    <property type="entry name" value="rADc"/>
    <property type="match status" value="1"/>
</dbReference>
<dbReference type="GO" id="GO:0003723">
    <property type="term" value="F:RNA binding"/>
    <property type="evidence" value="ECO:0007669"/>
    <property type="project" value="UniProtKB-UniRule"/>
</dbReference>
<keyword evidence="2 5" id="KW-0808">Transferase</keyword>
<organism evidence="7 8">
    <name type="scientific">candidate division WWE3 bacterium RBG_16_37_10</name>
    <dbReference type="NCBI Taxonomy" id="1802610"/>
    <lineage>
        <taxon>Bacteria</taxon>
        <taxon>Katanobacteria</taxon>
    </lineage>
</organism>
<dbReference type="SUPFAM" id="SSF53335">
    <property type="entry name" value="S-adenosyl-L-methionine-dependent methyltransferases"/>
    <property type="match status" value="1"/>
</dbReference>
<comment type="caution">
    <text evidence="5">Lacks conserved residue(s) required for the propagation of feature annotation.</text>
</comment>
<feature type="domain" description="Ribosomal RNA adenine methylase transferase N-terminal" evidence="6">
    <location>
        <begin position="20"/>
        <end position="183"/>
    </location>
</feature>
<accession>A0A1F4UX38</accession>
<dbReference type="InterPro" id="IPR020596">
    <property type="entry name" value="rRNA_Ade_Mease_Trfase_CS"/>
</dbReference>
<sequence>MWREGRFVSFSQNFINNPNLIKRLIKQSDISISDIVIEIGAGKGVITKQLCKTCKHVIAIEIDSNLYNQLLNNLKIGNITLINNNILRVNLPKTGYKVFSNIPFNYTSRIMNKLYFQGNPPQSAYLIMQREAGNIYIGYPRETQKSLLLKPFFRIEVFHRFNKTIFRPTPSIDANMLQIKVVKNPILEKGSMLEYFDFVVYGTTQYKNTLKKSLSKIFTHEQFKRLSKDLEFSVEAKPLDLTYIQWVKLYKYYKYAVIDKKKMIVNGSYHKQELLQKHLKKSFRTRNPKILRNSQKT</sequence>
<evidence type="ECO:0000259" key="6">
    <source>
        <dbReference type="SMART" id="SM00650"/>
    </source>
</evidence>
<dbReference type="PANTHER" id="PTHR11727">
    <property type="entry name" value="DIMETHYLADENOSINE TRANSFERASE"/>
    <property type="match status" value="1"/>
</dbReference>
<gene>
    <name evidence="7" type="ORF">A2W32_00775</name>
</gene>
<dbReference type="InterPro" id="IPR001737">
    <property type="entry name" value="KsgA/Erm"/>
</dbReference>